<dbReference type="InterPro" id="IPR012340">
    <property type="entry name" value="NA-bd_OB-fold"/>
</dbReference>
<dbReference type="AlphaFoldDB" id="K6W8N5"/>
<feature type="compositionally biased region" description="Low complexity" evidence="1">
    <location>
        <begin position="69"/>
        <end position="78"/>
    </location>
</feature>
<protein>
    <recommendedName>
        <fullName evidence="2">CSD domain-containing protein</fullName>
    </recommendedName>
</protein>
<comment type="caution">
    <text evidence="3">The sequence shown here is derived from an EMBL/GenBank/DDBJ whole genome shotgun (WGS) entry which is preliminary data.</text>
</comment>
<organism evidence="3 4">
    <name type="scientific">Gordonia rhizosphera NBRC 16068</name>
    <dbReference type="NCBI Taxonomy" id="1108045"/>
    <lineage>
        <taxon>Bacteria</taxon>
        <taxon>Bacillati</taxon>
        <taxon>Actinomycetota</taxon>
        <taxon>Actinomycetes</taxon>
        <taxon>Mycobacteriales</taxon>
        <taxon>Gordoniaceae</taxon>
        <taxon>Gordonia</taxon>
    </lineage>
</organism>
<feature type="compositionally biased region" description="Basic and acidic residues" evidence="1">
    <location>
        <begin position="82"/>
        <end position="112"/>
    </location>
</feature>
<keyword evidence="4" id="KW-1185">Reference proteome</keyword>
<dbReference type="Proteomes" id="UP000008363">
    <property type="component" value="Unassembled WGS sequence"/>
</dbReference>
<name>K6W8N5_9ACTN</name>
<dbReference type="PANTHER" id="PTHR46565:SF20">
    <property type="entry name" value="COLD SHOCK DOMAIN-CONTAINING PROTEIN 4"/>
    <property type="match status" value="1"/>
</dbReference>
<dbReference type="PRINTS" id="PR00050">
    <property type="entry name" value="COLDSHOCK"/>
</dbReference>
<reference evidence="3 4" key="1">
    <citation type="submission" date="2012-08" db="EMBL/GenBank/DDBJ databases">
        <title>Whole genome shotgun sequence of Gordonia rhizosphera NBRC 16068.</title>
        <authorList>
            <person name="Takarada H."/>
            <person name="Isaki S."/>
            <person name="Hosoyama A."/>
            <person name="Tsuchikane K."/>
            <person name="Katsumata H."/>
            <person name="Baba S."/>
            <person name="Ohji S."/>
            <person name="Yamazaki S."/>
            <person name="Fujita N."/>
        </authorList>
    </citation>
    <scope>NUCLEOTIDE SEQUENCE [LARGE SCALE GENOMIC DNA]</scope>
    <source>
        <strain evidence="3 4">NBRC 16068</strain>
    </source>
</reference>
<dbReference type="Gene3D" id="2.40.50.140">
    <property type="entry name" value="Nucleic acid-binding proteins"/>
    <property type="match status" value="1"/>
</dbReference>
<dbReference type="PROSITE" id="PS51857">
    <property type="entry name" value="CSD_2"/>
    <property type="match status" value="1"/>
</dbReference>
<dbReference type="InterPro" id="IPR011129">
    <property type="entry name" value="CSD"/>
</dbReference>
<feature type="domain" description="CSD" evidence="2">
    <location>
        <begin position="2"/>
        <end position="66"/>
    </location>
</feature>
<dbReference type="RefSeq" id="WP_006332655.1">
    <property type="nucleotide sequence ID" value="NZ_BAHC01000084.1"/>
</dbReference>
<dbReference type="STRING" id="1108045.GORHZ_084_00370"/>
<dbReference type="SMART" id="SM00357">
    <property type="entry name" value="CSP"/>
    <property type="match status" value="1"/>
</dbReference>
<accession>K6W8N5</accession>
<dbReference type="GO" id="GO:0003676">
    <property type="term" value="F:nucleic acid binding"/>
    <property type="evidence" value="ECO:0007669"/>
    <property type="project" value="InterPro"/>
</dbReference>
<evidence type="ECO:0000256" key="1">
    <source>
        <dbReference type="SAM" id="MobiDB-lite"/>
    </source>
</evidence>
<sequence>MTVSGKVVHYDANRGFGFLAPESGGADVFLHINDIDIDEDALKPGAKVEFDIEETDRGTKAVNVAVTEAAPGDDAPAARAHRRDDRRDDRRDGHDHGRSHDRGDRGDRGDRSRRPRGGHGGGGALDSSSFTEELTELLLDSADDLTAAQIVAVRARITDFAVARGWVLD</sequence>
<feature type="region of interest" description="Disordered" evidence="1">
    <location>
        <begin position="64"/>
        <end position="128"/>
    </location>
</feature>
<dbReference type="EMBL" id="BAHC01000084">
    <property type="protein sequence ID" value="GAB90111.1"/>
    <property type="molecule type" value="Genomic_DNA"/>
</dbReference>
<gene>
    <name evidence="3" type="ORF">GORHZ_084_00370</name>
</gene>
<dbReference type="SUPFAM" id="SSF50249">
    <property type="entry name" value="Nucleic acid-binding proteins"/>
    <property type="match status" value="1"/>
</dbReference>
<dbReference type="OrthoDB" id="4382049at2"/>
<proteinExistence type="predicted"/>
<dbReference type="PANTHER" id="PTHR46565">
    <property type="entry name" value="COLD SHOCK DOMAIN PROTEIN 2"/>
    <property type="match status" value="1"/>
</dbReference>
<dbReference type="InterPro" id="IPR002059">
    <property type="entry name" value="CSP_DNA-bd"/>
</dbReference>
<evidence type="ECO:0000259" key="2">
    <source>
        <dbReference type="PROSITE" id="PS51857"/>
    </source>
</evidence>
<dbReference type="Pfam" id="PF00313">
    <property type="entry name" value="CSD"/>
    <property type="match status" value="1"/>
</dbReference>
<dbReference type="CDD" id="cd04458">
    <property type="entry name" value="CSP_CDS"/>
    <property type="match status" value="1"/>
</dbReference>
<evidence type="ECO:0000313" key="3">
    <source>
        <dbReference type="EMBL" id="GAB90111.1"/>
    </source>
</evidence>
<evidence type="ECO:0000313" key="4">
    <source>
        <dbReference type="Proteomes" id="UP000008363"/>
    </source>
</evidence>
<dbReference type="eggNOG" id="COG1278">
    <property type="taxonomic scope" value="Bacteria"/>
</dbReference>